<evidence type="ECO:0000313" key="2">
    <source>
        <dbReference type="EMBL" id="TFK52166.1"/>
    </source>
</evidence>
<dbReference type="OrthoDB" id="3252135at2759"/>
<dbReference type="Proteomes" id="UP000305948">
    <property type="component" value="Unassembled WGS sequence"/>
</dbReference>
<dbReference type="EMBL" id="ML213509">
    <property type="protein sequence ID" value="TFK52166.1"/>
    <property type="molecule type" value="Genomic_DNA"/>
</dbReference>
<gene>
    <name evidence="2" type="ORF">OE88DRAFT_1718201</name>
</gene>
<dbReference type="InterPro" id="IPR014752">
    <property type="entry name" value="Arrestin-like_C"/>
</dbReference>
<feature type="compositionally biased region" description="Low complexity" evidence="1">
    <location>
        <begin position="21"/>
        <end position="30"/>
    </location>
</feature>
<sequence>MVTMQRRSSCSSSIAPPPSYYPSSDAPAYSLEPSQSEERLELSARRGRTLPTGPLLKRSGRITLLLQNQDEDASIPTYGRAATVSGEVQVKSKQDAKIISVAIKLDCKLSLSVAEGFNTSTSLMSESFTLWENDRIHSRSCPYTFAFDLPMPTEGRMDDMPRPVSLPPSYNVDFAGVPGLYADSAYTITVTVTESKSTGLFKRKKRHSLVTPVNYYPRSRPHRPILPPDLSFHSTLKAAPEEWYQVITKMDSRKNSGIEPLDCHLFIPSVQIYGVCDTIPFYVQLRGPLSTLRAFQHTTPPPPPSSPLDFSSLLPAKYSSMQRPTIRVFLYRQVTVAVRGQKAWRTSVLGEGKLRPVVPYDEGGKEGYSLDWEGEVRCNDDVTVGGFRMGPLVVKDFIVLSLVPPSPQTSPLVEHQHAHPIRLVTDSFMEMMGPVPDGLLD</sequence>
<evidence type="ECO:0008006" key="4">
    <source>
        <dbReference type="Google" id="ProtNLM"/>
    </source>
</evidence>
<protein>
    <recommendedName>
        <fullName evidence="4">Arrestin-like N-terminal domain-containing protein</fullName>
    </recommendedName>
</protein>
<name>A0A5C3N6P8_9AGAM</name>
<dbReference type="AlphaFoldDB" id="A0A5C3N6P8"/>
<organism evidence="2 3">
    <name type="scientific">Heliocybe sulcata</name>
    <dbReference type="NCBI Taxonomy" id="5364"/>
    <lineage>
        <taxon>Eukaryota</taxon>
        <taxon>Fungi</taxon>
        <taxon>Dikarya</taxon>
        <taxon>Basidiomycota</taxon>
        <taxon>Agaricomycotina</taxon>
        <taxon>Agaricomycetes</taxon>
        <taxon>Gloeophyllales</taxon>
        <taxon>Gloeophyllaceae</taxon>
        <taxon>Heliocybe</taxon>
    </lineage>
</organism>
<reference evidence="2 3" key="1">
    <citation type="journal article" date="2019" name="Nat. Ecol. Evol.">
        <title>Megaphylogeny resolves global patterns of mushroom evolution.</title>
        <authorList>
            <person name="Varga T."/>
            <person name="Krizsan K."/>
            <person name="Foldi C."/>
            <person name="Dima B."/>
            <person name="Sanchez-Garcia M."/>
            <person name="Sanchez-Ramirez S."/>
            <person name="Szollosi G.J."/>
            <person name="Szarkandi J.G."/>
            <person name="Papp V."/>
            <person name="Albert L."/>
            <person name="Andreopoulos W."/>
            <person name="Angelini C."/>
            <person name="Antonin V."/>
            <person name="Barry K.W."/>
            <person name="Bougher N.L."/>
            <person name="Buchanan P."/>
            <person name="Buyck B."/>
            <person name="Bense V."/>
            <person name="Catcheside P."/>
            <person name="Chovatia M."/>
            <person name="Cooper J."/>
            <person name="Damon W."/>
            <person name="Desjardin D."/>
            <person name="Finy P."/>
            <person name="Geml J."/>
            <person name="Haridas S."/>
            <person name="Hughes K."/>
            <person name="Justo A."/>
            <person name="Karasinski D."/>
            <person name="Kautmanova I."/>
            <person name="Kiss B."/>
            <person name="Kocsube S."/>
            <person name="Kotiranta H."/>
            <person name="LaButti K.M."/>
            <person name="Lechner B.E."/>
            <person name="Liimatainen K."/>
            <person name="Lipzen A."/>
            <person name="Lukacs Z."/>
            <person name="Mihaltcheva S."/>
            <person name="Morgado L.N."/>
            <person name="Niskanen T."/>
            <person name="Noordeloos M.E."/>
            <person name="Ohm R.A."/>
            <person name="Ortiz-Santana B."/>
            <person name="Ovrebo C."/>
            <person name="Racz N."/>
            <person name="Riley R."/>
            <person name="Savchenko A."/>
            <person name="Shiryaev A."/>
            <person name="Soop K."/>
            <person name="Spirin V."/>
            <person name="Szebenyi C."/>
            <person name="Tomsovsky M."/>
            <person name="Tulloss R.E."/>
            <person name="Uehling J."/>
            <person name="Grigoriev I.V."/>
            <person name="Vagvolgyi C."/>
            <person name="Papp T."/>
            <person name="Martin F.M."/>
            <person name="Miettinen O."/>
            <person name="Hibbett D.S."/>
            <person name="Nagy L.G."/>
        </authorList>
    </citation>
    <scope>NUCLEOTIDE SEQUENCE [LARGE SCALE GENOMIC DNA]</scope>
    <source>
        <strain evidence="2 3">OMC1185</strain>
    </source>
</reference>
<evidence type="ECO:0000313" key="3">
    <source>
        <dbReference type="Proteomes" id="UP000305948"/>
    </source>
</evidence>
<proteinExistence type="predicted"/>
<dbReference type="Gene3D" id="2.60.40.640">
    <property type="match status" value="1"/>
</dbReference>
<feature type="region of interest" description="Disordered" evidence="1">
    <location>
        <begin position="1"/>
        <end position="53"/>
    </location>
</feature>
<evidence type="ECO:0000256" key="1">
    <source>
        <dbReference type="SAM" id="MobiDB-lite"/>
    </source>
</evidence>
<keyword evidence="3" id="KW-1185">Reference proteome</keyword>
<accession>A0A5C3N6P8</accession>